<evidence type="ECO:0000256" key="2">
    <source>
        <dbReference type="ARBA" id="ARBA00022723"/>
    </source>
</evidence>
<dbReference type="GO" id="GO:0051213">
    <property type="term" value="F:dioxygenase activity"/>
    <property type="evidence" value="ECO:0007669"/>
    <property type="project" value="UniProtKB-KW"/>
</dbReference>
<evidence type="ECO:0000256" key="1">
    <source>
        <dbReference type="ARBA" id="ARBA00008425"/>
    </source>
</evidence>
<evidence type="ECO:0000313" key="6">
    <source>
        <dbReference type="EMBL" id="MFC7273079.1"/>
    </source>
</evidence>
<organism evidence="6 7">
    <name type="scientific">Paractinoplanes rhizophilus</name>
    <dbReference type="NCBI Taxonomy" id="1416877"/>
    <lineage>
        <taxon>Bacteria</taxon>
        <taxon>Bacillati</taxon>
        <taxon>Actinomycetota</taxon>
        <taxon>Actinomycetes</taxon>
        <taxon>Micromonosporales</taxon>
        <taxon>Micromonosporaceae</taxon>
        <taxon>Paractinoplanes</taxon>
    </lineage>
</organism>
<sequence>MSENAVRPIKRVQLSPSDGATVRSLASSVLSGVPGESPADRLRRLALLSQELPVALRRTLVDFRLSGAAGIVLSGLPLVDADLGSSPPVAETAPSRNEPARADAMLLLVASFLGYPISQAGVDDGKLVRDISPMPGHETTQLGSSSSGELMWHNEDAYHPLRPDWICLLCLRNPDRTATSFIPISDVPIDEPTRSLLFQRRFHIEPDSSNVSSAAAPKPQAVAVLTGDRRRPFVRLDPAFMIRDSADGAACEALETVIKAVDERLQDVRLAPGELLIIDNLRSVHGRRAFTARYDGRDRWLRVVHAAADLRRSEGFRVGDHGRAVIADAGLLER</sequence>
<accession>A0ABW2HJH5</accession>
<dbReference type="PIRSF" id="PIRSF019543">
    <property type="entry name" value="Clavaminate_syn"/>
    <property type="match status" value="1"/>
</dbReference>
<keyword evidence="4" id="KW-0408">Iron</keyword>
<evidence type="ECO:0000256" key="3">
    <source>
        <dbReference type="ARBA" id="ARBA00023002"/>
    </source>
</evidence>
<dbReference type="SUPFAM" id="SSF51197">
    <property type="entry name" value="Clavaminate synthase-like"/>
    <property type="match status" value="1"/>
</dbReference>
<gene>
    <name evidence="6" type="ORF">ACFQS1_03705</name>
</gene>
<dbReference type="EMBL" id="JBHTBJ010000001">
    <property type="protein sequence ID" value="MFC7273079.1"/>
    <property type="molecule type" value="Genomic_DNA"/>
</dbReference>
<dbReference type="Proteomes" id="UP001596548">
    <property type="component" value="Unassembled WGS sequence"/>
</dbReference>
<name>A0ABW2HJH5_9ACTN</name>
<comment type="similarity">
    <text evidence="1">Belongs to the clavaminate synthase family.</text>
</comment>
<dbReference type="InterPro" id="IPR042098">
    <property type="entry name" value="TauD-like_sf"/>
</dbReference>
<evidence type="ECO:0000256" key="4">
    <source>
        <dbReference type="ARBA" id="ARBA00023004"/>
    </source>
</evidence>
<keyword evidence="6" id="KW-0223">Dioxygenase</keyword>
<evidence type="ECO:0000259" key="5">
    <source>
        <dbReference type="Pfam" id="PF02668"/>
    </source>
</evidence>
<reference evidence="7" key="1">
    <citation type="journal article" date="2019" name="Int. J. Syst. Evol. Microbiol.">
        <title>The Global Catalogue of Microorganisms (GCM) 10K type strain sequencing project: providing services to taxonomists for standard genome sequencing and annotation.</title>
        <authorList>
            <consortium name="The Broad Institute Genomics Platform"/>
            <consortium name="The Broad Institute Genome Sequencing Center for Infectious Disease"/>
            <person name="Wu L."/>
            <person name="Ma J."/>
        </authorList>
    </citation>
    <scope>NUCLEOTIDE SEQUENCE [LARGE SCALE GENOMIC DNA]</scope>
    <source>
        <strain evidence="7">XZYJT-10</strain>
    </source>
</reference>
<evidence type="ECO:0000313" key="7">
    <source>
        <dbReference type="Proteomes" id="UP001596548"/>
    </source>
</evidence>
<protein>
    <submittedName>
        <fullName evidence="6">TauD/TfdA family dioxygenase</fullName>
    </submittedName>
</protein>
<keyword evidence="7" id="KW-1185">Reference proteome</keyword>
<dbReference type="Gene3D" id="3.60.130.10">
    <property type="entry name" value="Clavaminate synthase-like"/>
    <property type="match status" value="1"/>
</dbReference>
<proteinExistence type="inferred from homology"/>
<dbReference type="InterPro" id="IPR014503">
    <property type="entry name" value="Clavaminate_syn-like"/>
</dbReference>
<feature type="domain" description="TauD/TfdA-like" evidence="5">
    <location>
        <begin position="249"/>
        <end position="304"/>
    </location>
</feature>
<dbReference type="RefSeq" id="WP_378964560.1">
    <property type="nucleotide sequence ID" value="NZ_JBHTBJ010000001.1"/>
</dbReference>
<comment type="caution">
    <text evidence="6">The sequence shown here is derived from an EMBL/GenBank/DDBJ whole genome shotgun (WGS) entry which is preliminary data.</text>
</comment>
<dbReference type="InterPro" id="IPR003819">
    <property type="entry name" value="TauD/TfdA-like"/>
</dbReference>
<keyword evidence="2" id="KW-0479">Metal-binding</keyword>
<keyword evidence="3" id="KW-0560">Oxidoreductase</keyword>
<dbReference type="Pfam" id="PF02668">
    <property type="entry name" value="TauD"/>
    <property type="match status" value="1"/>
</dbReference>